<dbReference type="SUPFAM" id="SSF55447">
    <property type="entry name" value="CO dehydrogenase flavoprotein C-terminal domain-like"/>
    <property type="match status" value="1"/>
</dbReference>
<dbReference type="Pfam" id="PF03450">
    <property type="entry name" value="CO_deh_flav_C"/>
    <property type="match status" value="1"/>
</dbReference>
<dbReference type="Gene3D" id="3.30.390.50">
    <property type="entry name" value="CO dehydrogenase flavoprotein, C-terminal domain"/>
    <property type="match status" value="1"/>
</dbReference>
<feature type="domain" description="FAD-binding PCMH-type" evidence="4">
    <location>
        <begin position="1"/>
        <end position="170"/>
    </location>
</feature>
<dbReference type="InterPro" id="IPR005107">
    <property type="entry name" value="CO_DH_flav_C"/>
</dbReference>
<dbReference type="Pfam" id="PF00941">
    <property type="entry name" value="FAD_binding_5"/>
    <property type="match status" value="1"/>
</dbReference>
<protein>
    <submittedName>
        <fullName evidence="5">Xanthine dehydrogenase family protein subunit M</fullName>
    </submittedName>
</protein>
<accession>A0ABQ6LQW9</accession>
<dbReference type="InterPro" id="IPR036318">
    <property type="entry name" value="FAD-bd_PCMH-like_sf"/>
</dbReference>
<dbReference type="Gene3D" id="3.30.43.10">
    <property type="entry name" value="Uridine Diphospho-n-acetylenolpyruvylglucosamine Reductase, domain 2"/>
    <property type="match status" value="1"/>
</dbReference>
<dbReference type="InterPro" id="IPR051312">
    <property type="entry name" value="Diverse_Substr_Oxidored"/>
</dbReference>
<dbReference type="RefSeq" id="WP_285673084.1">
    <property type="nucleotide sequence ID" value="NZ_BSYI01000030.1"/>
</dbReference>
<proteinExistence type="predicted"/>
<gene>
    <name evidence="5" type="ORF">LNKW23_33320</name>
</gene>
<keyword evidence="1" id="KW-0285">Flavoprotein</keyword>
<name>A0ABQ6LQW9_9RHOB</name>
<reference evidence="5 6" key="1">
    <citation type="submission" date="2023-04" db="EMBL/GenBank/DDBJ databases">
        <title>Marinoamorphus aggregata gen. nov., sp. Nov., isolate from tissue of brittle star Ophioplocus japonicus.</title>
        <authorList>
            <person name="Kawano K."/>
            <person name="Sawayama S."/>
            <person name="Nakagawa S."/>
        </authorList>
    </citation>
    <scope>NUCLEOTIDE SEQUENCE [LARGE SCALE GENOMIC DNA]</scope>
    <source>
        <strain evidence="5 6">NKW23</strain>
    </source>
</reference>
<dbReference type="PANTHER" id="PTHR42659">
    <property type="entry name" value="XANTHINE DEHYDROGENASE SUBUNIT C-RELATED"/>
    <property type="match status" value="1"/>
</dbReference>
<evidence type="ECO:0000256" key="1">
    <source>
        <dbReference type="ARBA" id="ARBA00022630"/>
    </source>
</evidence>
<dbReference type="InterPro" id="IPR002346">
    <property type="entry name" value="Mopterin_DH_FAD-bd"/>
</dbReference>
<dbReference type="EMBL" id="BSYI01000030">
    <property type="protein sequence ID" value="GMG84118.1"/>
    <property type="molecule type" value="Genomic_DNA"/>
</dbReference>
<dbReference type="SMART" id="SM01092">
    <property type="entry name" value="CO_deh_flav_C"/>
    <property type="match status" value="1"/>
</dbReference>
<dbReference type="PROSITE" id="PS51387">
    <property type="entry name" value="FAD_PCMH"/>
    <property type="match status" value="1"/>
</dbReference>
<dbReference type="InterPro" id="IPR016167">
    <property type="entry name" value="FAD-bd_PCMH_sub1"/>
</dbReference>
<dbReference type="InterPro" id="IPR036683">
    <property type="entry name" value="CO_DH_flav_C_dom_sf"/>
</dbReference>
<comment type="caution">
    <text evidence="5">The sequence shown here is derived from an EMBL/GenBank/DDBJ whole genome shotgun (WGS) entry which is preliminary data.</text>
</comment>
<keyword evidence="2" id="KW-0274">FAD</keyword>
<dbReference type="Proteomes" id="UP001239909">
    <property type="component" value="Unassembled WGS sequence"/>
</dbReference>
<keyword evidence="3" id="KW-0560">Oxidoreductase</keyword>
<dbReference type="Gene3D" id="3.30.465.10">
    <property type="match status" value="1"/>
</dbReference>
<evidence type="ECO:0000256" key="3">
    <source>
        <dbReference type="ARBA" id="ARBA00023002"/>
    </source>
</evidence>
<evidence type="ECO:0000259" key="4">
    <source>
        <dbReference type="PROSITE" id="PS51387"/>
    </source>
</evidence>
<evidence type="ECO:0000313" key="5">
    <source>
        <dbReference type="EMBL" id="GMG84118.1"/>
    </source>
</evidence>
<dbReference type="SUPFAM" id="SSF56176">
    <property type="entry name" value="FAD-binding/transporter-associated domain-like"/>
    <property type="match status" value="1"/>
</dbReference>
<keyword evidence="6" id="KW-1185">Reference proteome</keyword>
<dbReference type="InterPro" id="IPR016166">
    <property type="entry name" value="FAD-bd_PCMH"/>
</dbReference>
<evidence type="ECO:0000313" key="6">
    <source>
        <dbReference type="Proteomes" id="UP001239909"/>
    </source>
</evidence>
<sequence length="290" mass="29496">MDYLLATSLNQALDALADPAAGLRVVAGGTDVYPALRDGALTDPLLDVTRVPGLRGIAETGAGWRIGAATTWTDVVRAPLPPCFDGLKAAAREVGSIQIQNAGTVAGNLCNASPAADGVPPLLALEASVELQSRRGSRLVPLGGFVTGVRQTARAPDELVVAVHVPRRPAATRSAFLKLGSRKYLVISICMVAAEITPDAAGRVARARVAVGACSPVALRLEALEARLAGLPATAAALTEAVTAADLAPLAPIDDIRGGAGYRRDAALELVRRTLAAAAGTGGISEMGHG</sequence>
<organism evidence="5 6">
    <name type="scientific">Paralimibaculum aggregatum</name>
    <dbReference type="NCBI Taxonomy" id="3036245"/>
    <lineage>
        <taxon>Bacteria</taxon>
        <taxon>Pseudomonadati</taxon>
        <taxon>Pseudomonadota</taxon>
        <taxon>Alphaproteobacteria</taxon>
        <taxon>Rhodobacterales</taxon>
        <taxon>Paracoccaceae</taxon>
        <taxon>Paralimibaculum</taxon>
    </lineage>
</organism>
<dbReference type="PANTHER" id="PTHR42659:SF2">
    <property type="entry name" value="XANTHINE DEHYDROGENASE SUBUNIT C-RELATED"/>
    <property type="match status" value="1"/>
</dbReference>
<dbReference type="InterPro" id="IPR016169">
    <property type="entry name" value="FAD-bd_PCMH_sub2"/>
</dbReference>
<evidence type="ECO:0000256" key="2">
    <source>
        <dbReference type="ARBA" id="ARBA00022827"/>
    </source>
</evidence>